<name>A0AA43XNG5_9CLOT</name>
<keyword evidence="2" id="KW-0479">Metal-binding</keyword>
<evidence type="ECO:0000313" key="6">
    <source>
        <dbReference type="EMBL" id="NBG89409.1"/>
    </source>
</evidence>
<evidence type="ECO:0000259" key="5">
    <source>
        <dbReference type="Pfam" id="PF01869"/>
    </source>
</evidence>
<dbReference type="SUPFAM" id="SSF53067">
    <property type="entry name" value="Actin-like ATPase domain"/>
    <property type="match status" value="1"/>
</dbReference>
<feature type="domain" description="ATPase BadF/BadG/BcrA/BcrD type" evidence="5">
    <location>
        <begin position="6"/>
        <end position="261"/>
    </location>
</feature>
<organism evidence="6 7">
    <name type="scientific">Isachenkonia alkalipeptolytica</name>
    <dbReference type="NCBI Taxonomy" id="2565777"/>
    <lineage>
        <taxon>Bacteria</taxon>
        <taxon>Bacillati</taxon>
        <taxon>Bacillota</taxon>
        <taxon>Clostridia</taxon>
        <taxon>Eubacteriales</taxon>
        <taxon>Clostridiaceae</taxon>
        <taxon>Isachenkonia</taxon>
    </lineage>
</organism>
<dbReference type="EMBL" id="SUMG01000024">
    <property type="protein sequence ID" value="NBG89409.1"/>
    <property type="molecule type" value="Genomic_DNA"/>
</dbReference>
<dbReference type="RefSeq" id="WP_160723052.1">
    <property type="nucleotide sequence ID" value="NZ_SUMG01000024.1"/>
</dbReference>
<evidence type="ECO:0000256" key="4">
    <source>
        <dbReference type="ARBA" id="ARBA00023014"/>
    </source>
</evidence>
<reference evidence="6 7" key="1">
    <citation type="submission" date="2019-04" db="EMBL/GenBank/DDBJ databases">
        <title>Isachenkonia alkalipeptolytica gen. nov. sp. nov. a new anaerobic, alkiliphilic organothrophic bacterium capable to reduce synthesized ferrihydrite isolated from a soda lake.</title>
        <authorList>
            <person name="Toshchakov S.V."/>
            <person name="Zavarzina D.G."/>
            <person name="Zhilina T.N."/>
            <person name="Kostrikina N.A."/>
            <person name="Kublanov I.V."/>
        </authorList>
    </citation>
    <scope>NUCLEOTIDE SEQUENCE [LARGE SCALE GENOMIC DNA]</scope>
    <source>
        <strain evidence="6 7">Z-1701</strain>
    </source>
</reference>
<evidence type="ECO:0000256" key="2">
    <source>
        <dbReference type="ARBA" id="ARBA00022723"/>
    </source>
</evidence>
<dbReference type="InterPro" id="IPR051805">
    <property type="entry name" value="Dehydratase_Activator_Redct"/>
</dbReference>
<comment type="caution">
    <text evidence="6">The sequence shown here is derived from an EMBL/GenBank/DDBJ whole genome shotgun (WGS) entry which is preliminary data.</text>
</comment>
<keyword evidence="7" id="KW-1185">Reference proteome</keyword>
<dbReference type="GO" id="GO:0046872">
    <property type="term" value="F:metal ion binding"/>
    <property type="evidence" value="ECO:0007669"/>
    <property type="project" value="UniProtKB-KW"/>
</dbReference>
<dbReference type="PANTHER" id="PTHR32329">
    <property type="entry name" value="BIFUNCTIONAL PROTEIN [INCLUDES 2-HYDROXYACYL-COA DEHYDRATASE (N-TER) AND ITS ACTIVATOR DOMAIN (C_TERM)-RELATED"/>
    <property type="match status" value="1"/>
</dbReference>
<dbReference type="GO" id="GO:0051536">
    <property type="term" value="F:iron-sulfur cluster binding"/>
    <property type="evidence" value="ECO:0007669"/>
    <property type="project" value="UniProtKB-KW"/>
</dbReference>
<dbReference type="Pfam" id="PF01869">
    <property type="entry name" value="BcrAD_BadFG"/>
    <property type="match status" value="1"/>
</dbReference>
<gene>
    <name evidence="6" type="ORF">ISALK_13000</name>
</gene>
<dbReference type="Gene3D" id="3.30.420.40">
    <property type="match status" value="2"/>
</dbReference>
<dbReference type="CDD" id="cd24036">
    <property type="entry name" value="ASKHA_NBD_BcrAD_BadFG_HgdC_HadI"/>
    <property type="match status" value="1"/>
</dbReference>
<dbReference type="AlphaFoldDB" id="A0AA43XNG5"/>
<dbReference type="NCBIfam" id="TIGR00241">
    <property type="entry name" value="CoA_E_activ"/>
    <property type="match status" value="1"/>
</dbReference>
<dbReference type="InterPro" id="IPR002731">
    <property type="entry name" value="ATPase_BadF"/>
</dbReference>
<proteinExistence type="predicted"/>
<accession>A0AA43XNG5</accession>
<evidence type="ECO:0000313" key="7">
    <source>
        <dbReference type="Proteomes" id="UP000449710"/>
    </source>
</evidence>
<evidence type="ECO:0000256" key="1">
    <source>
        <dbReference type="ARBA" id="ARBA00001966"/>
    </source>
</evidence>
<dbReference type="InterPro" id="IPR008275">
    <property type="entry name" value="CoA_E_activase_dom"/>
</dbReference>
<protein>
    <submittedName>
        <fullName evidence="6">2-hydroxyglutaryl-CoA dehydratase</fullName>
    </submittedName>
</protein>
<keyword evidence="4" id="KW-0411">Iron-sulfur</keyword>
<keyword evidence="3" id="KW-0408">Iron</keyword>
<dbReference type="PANTHER" id="PTHR32329:SF2">
    <property type="entry name" value="BIFUNCTIONAL PROTEIN [INCLUDES 2-HYDROXYACYL-COA DEHYDRATASE (N-TER) AND ITS ACTIVATOR DOMAIN (C_TERM)"/>
    <property type="match status" value="1"/>
</dbReference>
<comment type="cofactor">
    <cofactor evidence="1">
        <name>[4Fe-4S] cluster</name>
        <dbReference type="ChEBI" id="CHEBI:49883"/>
    </cofactor>
</comment>
<dbReference type="Proteomes" id="UP000449710">
    <property type="component" value="Unassembled WGS sequence"/>
</dbReference>
<dbReference type="InterPro" id="IPR043129">
    <property type="entry name" value="ATPase_NBD"/>
</dbReference>
<evidence type="ECO:0000256" key="3">
    <source>
        <dbReference type="ARBA" id="ARBA00023004"/>
    </source>
</evidence>
<sequence length="267" mass="28618">MEALSIGIDIGSVATKGVLINQDHEILEKVLLPTGWSPKKTGEEVYRRILEKKGLLPDSGLEPRSSIHPPVVVTGYGRVVTDFAWKAVTEITCHGKGAQILHPRTGTVIDIGGQDSKIIHLSKTGKVLDFLMNDKCAAGTGKFMEVMSTSLGVEVRDLSALAEGYEPCKINNMCTVFAESEVISLLAEGAKKGEIARGIIHSTAQKASVMLRRMGLQEEVLLTGGVSQSPLFRKALAEELNTPVYHREESQFVGALGAAAIGLDING</sequence>